<feature type="region of interest" description="Disordered" evidence="1">
    <location>
        <begin position="991"/>
        <end position="1075"/>
    </location>
</feature>
<dbReference type="GO" id="GO:0005524">
    <property type="term" value="F:ATP binding"/>
    <property type="evidence" value="ECO:0007669"/>
    <property type="project" value="InterPro"/>
</dbReference>
<dbReference type="InterPro" id="IPR003593">
    <property type="entry name" value="AAA+_ATPase"/>
</dbReference>
<feature type="region of interest" description="Disordered" evidence="1">
    <location>
        <begin position="122"/>
        <end position="157"/>
    </location>
</feature>
<feature type="compositionally biased region" description="Basic and acidic residues" evidence="1">
    <location>
        <begin position="991"/>
        <end position="1001"/>
    </location>
</feature>
<dbReference type="SMART" id="SM00382">
    <property type="entry name" value="AAA"/>
    <property type="match status" value="1"/>
</dbReference>
<dbReference type="SUPFAM" id="SSF52540">
    <property type="entry name" value="P-loop containing nucleoside triphosphate hydrolases"/>
    <property type="match status" value="1"/>
</dbReference>
<protein>
    <recommendedName>
        <fullName evidence="2">AAA+ ATPase domain-containing protein</fullName>
    </recommendedName>
</protein>
<dbReference type="OrthoDB" id="2195431at2759"/>
<evidence type="ECO:0000259" key="2">
    <source>
        <dbReference type="SMART" id="SM00382"/>
    </source>
</evidence>
<comment type="caution">
    <text evidence="3">The sequence shown here is derived from an EMBL/GenBank/DDBJ whole genome shotgun (WGS) entry which is preliminary data.</text>
</comment>
<keyword evidence="4" id="KW-1185">Reference proteome</keyword>
<dbReference type="Gene3D" id="3.40.50.300">
    <property type="entry name" value="P-loop containing nucleotide triphosphate hydrolases"/>
    <property type="match status" value="1"/>
</dbReference>
<accession>A0A9P4VRB0</accession>
<feature type="compositionally biased region" description="Basic and acidic residues" evidence="1">
    <location>
        <begin position="140"/>
        <end position="151"/>
    </location>
</feature>
<dbReference type="GO" id="GO:0005634">
    <property type="term" value="C:nucleus"/>
    <property type="evidence" value="ECO:0007669"/>
    <property type="project" value="TreeGrafter"/>
</dbReference>
<feature type="compositionally biased region" description="Basic and acidic residues" evidence="1">
    <location>
        <begin position="1065"/>
        <end position="1075"/>
    </location>
</feature>
<evidence type="ECO:0000313" key="3">
    <source>
        <dbReference type="EMBL" id="KAF2837359.1"/>
    </source>
</evidence>
<name>A0A9P4VRB0_9PEZI</name>
<reference evidence="3" key="1">
    <citation type="journal article" date="2020" name="Stud. Mycol.">
        <title>101 Dothideomycetes genomes: a test case for predicting lifestyles and emergence of pathogens.</title>
        <authorList>
            <person name="Haridas S."/>
            <person name="Albert R."/>
            <person name="Binder M."/>
            <person name="Bloem J."/>
            <person name="Labutti K."/>
            <person name="Salamov A."/>
            <person name="Andreopoulos B."/>
            <person name="Baker S."/>
            <person name="Barry K."/>
            <person name="Bills G."/>
            <person name="Bluhm B."/>
            <person name="Cannon C."/>
            <person name="Castanera R."/>
            <person name="Culley D."/>
            <person name="Daum C."/>
            <person name="Ezra D."/>
            <person name="Gonzalez J."/>
            <person name="Henrissat B."/>
            <person name="Kuo A."/>
            <person name="Liang C."/>
            <person name="Lipzen A."/>
            <person name="Lutzoni F."/>
            <person name="Magnuson J."/>
            <person name="Mondo S."/>
            <person name="Nolan M."/>
            <person name="Ohm R."/>
            <person name="Pangilinan J."/>
            <person name="Park H.-J."/>
            <person name="Ramirez L."/>
            <person name="Alfaro M."/>
            <person name="Sun H."/>
            <person name="Tritt A."/>
            <person name="Yoshinaga Y."/>
            <person name="Zwiers L.-H."/>
            <person name="Turgeon B."/>
            <person name="Goodwin S."/>
            <person name="Spatafora J."/>
            <person name="Crous P."/>
            <person name="Grigoriev I."/>
        </authorList>
    </citation>
    <scope>NUCLEOTIDE SEQUENCE</scope>
    <source>
        <strain evidence="3">CBS 101060</strain>
    </source>
</reference>
<dbReference type="PANTHER" id="PTHR23389:SF3">
    <property type="entry name" value="CHROMOSOME TRANSMISSION FIDELITY PROTEIN 18 HOMOLOG"/>
    <property type="match status" value="1"/>
</dbReference>
<feature type="domain" description="AAA+ ATPase" evidence="2">
    <location>
        <begin position="401"/>
        <end position="570"/>
    </location>
</feature>
<dbReference type="EMBL" id="MU006100">
    <property type="protein sequence ID" value="KAF2837359.1"/>
    <property type="molecule type" value="Genomic_DNA"/>
</dbReference>
<dbReference type="Proteomes" id="UP000799429">
    <property type="component" value="Unassembled WGS sequence"/>
</dbReference>
<evidence type="ECO:0000313" key="4">
    <source>
        <dbReference type="Proteomes" id="UP000799429"/>
    </source>
</evidence>
<proteinExistence type="predicted"/>
<gene>
    <name evidence="3" type="ORF">M501DRAFT_995968</name>
</gene>
<dbReference type="CDD" id="cd00009">
    <property type="entry name" value="AAA"/>
    <property type="match status" value="1"/>
</dbReference>
<dbReference type="GO" id="GO:0016887">
    <property type="term" value="F:ATP hydrolysis activity"/>
    <property type="evidence" value="ECO:0007669"/>
    <property type="project" value="InterPro"/>
</dbReference>
<dbReference type="InterPro" id="IPR027417">
    <property type="entry name" value="P-loop_NTPase"/>
</dbReference>
<feature type="compositionally biased region" description="Basic and acidic residues" evidence="1">
    <location>
        <begin position="1011"/>
        <end position="1050"/>
    </location>
</feature>
<sequence>MDCTFSSDIFSSFDPAIHLHSENFDIPNLVLDPSYNDELEAIEHQIEESKAQKNKEGIVIQHRIWNNFEVFRSEEDNSIDSPLQRLSHEDLSSLPCFPSSDPIILPSSPPELTMPLLSSPVMYSATSSPAPESPRKKRKIESLRSPLKDMDANNGPRPRTVFLMEESDDEDDIAALKAAQLKRNIATEIDALQRSSQKTILTADDMVSNAYNVQEEPSHLEDEPTIIDTEEDASAFSQPPQLSKSFNAPLIIRTCTGKSIYVAEKRTRQNMTYEQLIAARSKTEASGARKSYYGIDIHKLMDEAAKETEEALRISCEMHAQIVPSIEQPAKVSSEMKPNRTLMWTEKYRARKFTDLIGDERTHRSVLRWLKGWDQVIFPGSERSRPKSRKSDGLPQEERVHRKILMLTGPPGLGKTTLAHVCAKQAGYEVQEINASDERSSAIVKGRIKDMLGTENVRGVNIKNADGKVRKAGRPVCVVVDEVDGVVSGSGGSGEGGFIKALIDLINLDQKNSQGLSAQDSTTGSKRKKKGDRFRLLRPLILICNDVYHPSLRPLRQSSIAEIIHIRKPPLSMVISRMHSIFEKEGMPCDVDGVRRLCEATWGVSNRKDGGTGSGTGEGDIRGIMVVSEWVAGCVRAAMSSGLPGSIRLTRKWLEENILNDLAHGGGAARSLGRGGVKEVVERVFVEGAGFPKIATAQSELDNVADASGIKGVAEATKRRGMERLREMIETSGDSDKIMTECFTTYPTQPFQDDTLVSKPCHASSWLHFYDTLSAQVFSQQEWELAPYLSQPILAFHHLFASTSQRPSFALCKAANDESNEGSESLPFTGPGAAFAAAEATKANRSALLALQSSLSIPLARLYRSTNDLATELLPYLLRMLAPDVKPVIISSGSSTTDSNSKFRTSTASVRKSSEKLLVARAVNAMAATGVRFERSRVEKEAGKFHTGNAWIYRMEPPLDSLGEFATAGKQQSLGIGTRFAVRQVLSAEWERENVRREAEARRRRGGVDSSHTDDENDAQKGKVETKEDEKREKGVKRDFFGRKIPERPESAGTEDMGARKKRKSGEGTGRDEGRVWVSFNEGYSNAVRKPITIAELMRGL</sequence>
<dbReference type="AlphaFoldDB" id="A0A9P4VRB0"/>
<dbReference type="GO" id="GO:0003677">
    <property type="term" value="F:DNA binding"/>
    <property type="evidence" value="ECO:0007669"/>
    <property type="project" value="TreeGrafter"/>
</dbReference>
<organism evidence="3 4">
    <name type="scientific">Patellaria atrata CBS 101060</name>
    <dbReference type="NCBI Taxonomy" id="1346257"/>
    <lineage>
        <taxon>Eukaryota</taxon>
        <taxon>Fungi</taxon>
        <taxon>Dikarya</taxon>
        <taxon>Ascomycota</taxon>
        <taxon>Pezizomycotina</taxon>
        <taxon>Dothideomycetes</taxon>
        <taxon>Dothideomycetes incertae sedis</taxon>
        <taxon>Patellariales</taxon>
        <taxon>Patellariaceae</taxon>
        <taxon>Patellaria</taxon>
    </lineage>
</organism>
<dbReference type="InterPro" id="IPR003959">
    <property type="entry name" value="ATPase_AAA_core"/>
</dbReference>
<dbReference type="Pfam" id="PF00004">
    <property type="entry name" value="AAA"/>
    <property type="match status" value="1"/>
</dbReference>
<evidence type="ECO:0000256" key="1">
    <source>
        <dbReference type="SAM" id="MobiDB-lite"/>
    </source>
</evidence>
<dbReference type="PANTHER" id="PTHR23389">
    <property type="entry name" value="CHROMOSOME TRANSMISSION FIDELITY FACTOR 18"/>
    <property type="match status" value="1"/>
</dbReference>